<evidence type="ECO:0000259" key="3">
    <source>
        <dbReference type="Pfam" id="PF07596"/>
    </source>
</evidence>
<dbReference type="OrthoDB" id="255848at2"/>
<accession>A0A518AQK0</accession>
<sequence length="339" mass="36791">MFRREASDRPAAFTLVELLVVIAIIGILVALLLPAVQSAREAARRTQCKNNLKQIALASLSHEDTHGFLPSAGWHWNWVGDPDLGYGASQPGGWIYSILPYIEAGNVRDIGAGLTGQQKRDAAAQVCQTIIDGFNCPSRRPPSLLKPWQTPLTTIINASQADVVMRSDYAINGGSRFGSLAAPSSLAQAENFNWPEPSQYTGVGFKRSEVALRSITDGLTHTYLVGEKYIQPQNYQLNDPPGDNLSMYVGYDTDTVRWVSSNNTNLDQVIPPQQDRENWQNVEGFGSPHPAGMHMALCDGSVTLIAYDITRAAYLNGGERADGRIGDEGPPTIGGGPVR</sequence>
<keyword evidence="5" id="KW-1185">Reference proteome</keyword>
<dbReference type="InterPro" id="IPR012902">
    <property type="entry name" value="N_methyl_site"/>
</dbReference>
<dbReference type="NCBIfam" id="TIGR02532">
    <property type="entry name" value="IV_pilin_GFxxxE"/>
    <property type="match status" value="1"/>
</dbReference>
<dbReference type="PANTHER" id="PTHR30093:SF2">
    <property type="entry name" value="TYPE II SECRETION SYSTEM PROTEIN H"/>
    <property type="match status" value="1"/>
</dbReference>
<evidence type="ECO:0000256" key="1">
    <source>
        <dbReference type="SAM" id="MobiDB-lite"/>
    </source>
</evidence>
<feature type="transmembrane region" description="Helical" evidence="2">
    <location>
        <begin position="12"/>
        <end position="36"/>
    </location>
</feature>
<evidence type="ECO:0000313" key="4">
    <source>
        <dbReference type="EMBL" id="QDU56995.1"/>
    </source>
</evidence>
<dbReference type="InterPro" id="IPR011453">
    <property type="entry name" value="DUF1559"/>
</dbReference>
<keyword evidence="2" id="KW-1133">Transmembrane helix</keyword>
<dbReference type="InterPro" id="IPR027558">
    <property type="entry name" value="Pre_pil_HX9DG_C"/>
</dbReference>
<dbReference type="RefSeq" id="WP_145247854.1">
    <property type="nucleotide sequence ID" value="NZ_CP036278.1"/>
</dbReference>
<keyword evidence="2" id="KW-0812">Transmembrane</keyword>
<dbReference type="EMBL" id="CP036278">
    <property type="protein sequence ID" value="QDU56995.1"/>
    <property type="molecule type" value="Genomic_DNA"/>
</dbReference>
<organism evidence="4 5">
    <name type="scientific">Aeoliella mucimassa</name>
    <dbReference type="NCBI Taxonomy" id="2527972"/>
    <lineage>
        <taxon>Bacteria</taxon>
        <taxon>Pseudomonadati</taxon>
        <taxon>Planctomycetota</taxon>
        <taxon>Planctomycetia</taxon>
        <taxon>Pirellulales</taxon>
        <taxon>Lacipirellulaceae</taxon>
        <taxon>Aeoliella</taxon>
    </lineage>
</organism>
<protein>
    <submittedName>
        <fullName evidence="4">Type II secretion system protein G</fullName>
    </submittedName>
</protein>
<dbReference type="Proteomes" id="UP000315750">
    <property type="component" value="Chromosome"/>
</dbReference>
<gene>
    <name evidence="4" type="primary">xcpT_19</name>
    <name evidence="4" type="ORF">Pan181_32070</name>
</gene>
<feature type="domain" description="DUF1559" evidence="3">
    <location>
        <begin position="37"/>
        <end position="309"/>
    </location>
</feature>
<evidence type="ECO:0000256" key="2">
    <source>
        <dbReference type="SAM" id="Phobius"/>
    </source>
</evidence>
<dbReference type="Pfam" id="PF07963">
    <property type="entry name" value="N_methyl"/>
    <property type="match status" value="1"/>
</dbReference>
<dbReference type="NCBIfam" id="TIGR04294">
    <property type="entry name" value="pre_pil_HX9DG"/>
    <property type="match status" value="1"/>
</dbReference>
<keyword evidence="2" id="KW-0472">Membrane</keyword>
<evidence type="ECO:0000313" key="5">
    <source>
        <dbReference type="Proteomes" id="UP000315750"/>
    </source>
</evidence>
<dbReference type="InterPro" id="IPR045584">
    <property type="entry name" value="Pilin-like"/>
</dbReference>
<dbReference type="Pfam" id="PF07596">
    <property type="entry name" value="SBP_bac_10"/>
    <property type="match status" value="1"/>
</dbReference>
<reference evidence="4 5" key="1">
    <citation type="submission" date="2019-02" db="EMBL/GenBank/DDBJ databases">
        <title>Deep-cultivation of Planctomycetes and their phenomic and genomic characterization uncovers novel biology.</title>
        <authorList>
            <person name="Wiegand S."/>
            <person name="Jogler M."/>
            <person name="Boedeker C."/>
            <person name="Pinto D."/>
            <person name="Vollmers J."/>
            <person name="Rivas-Marin E."/>
            <person name="Kohn T."/>
            <person name="Peeters S.H."/>
            <person name="Heuer A."/>
            <person name="Rast P."/>
            <person name="Oberbeckmann S."/>
            <person name="Bunk B."/>
            <person name="Jeske O."/>
            <person name="Meyerdierks A."/>
            <person name="Storesund J.E."/>
            <person name="Kallscheuer N."/>
            <person name="Luecker S."/>
            <person name="Lage O.M."/>
            <person name="Pohl T."/>
            <person name="Merkel B.J."/>
            <person name="Hornburger P."/>
            <person name="Mueller R.-W."/>
            <person name="Bruemmer F."/>
            <person name="Labrenz M."/>
            <person name="Spormann A.M."/>
            <person name="Op den Camp H."/>
            <person name="Overmann J."/>
            <person name="Amann R."/>
            <person name="Jetten M.S.M."/>
            <person name="Mascher T."/>
            <person name="Medema M.H."/>
            <person name="Devos D.P."/>
            <person name="Kaster A.-K."/>
            <person name="Ovreas L."/>
            <person name="Rohde M."/>
            <person name="Galperin M.Y."/>
            <person name="Jogler C."/>
        </authorList>
    </citation>
    <scope>NUCLEOTIDE SEQUENCE [LARGE SCALE GENOMIC DNA]</scope>
    <source>
        <strain evidence="4 5">Pan181</strain>
    </source>
</reference>
<proteinExistence type="predicted"/>
<dbReference type="SUPFAM" id="SSF54523">
    <property type="entry name" value="Pili subunits"/>
    <property type="match status" value="1"/>
</dbReference>
<name>A0A518AQK0_9BACT</name>
<dbReference type="Gene3D" id="3.30.700.10">
    <property type="entry name" value="Glycoprotein, Type 4 Pilin"/>
    <property type="match status" value="1"/>
</dbReference>
<dbReference type="AlphaFoldDB" id="A0A518AQK0"/>
<dbReference type="PANTHER" id="PTHR30093">
    <property type="entry name" value="GENERAL SECRETION PATHWAY PROTEIN G"/>
    <property type="match status" value="1"/>
</dbReference>
<feature type="region of interest" description="Disordered" evidence="1">
    <location>
        <begin position="319"/>
        <end position="339"/>
    </location>
</feature>
<dbReference type="KEGG" id="amuc:Pan181_32070"/>